<accession>A0A0G0DSG3</accession>
<proteinExistence type="predicted"/>
<reference evidence="1 2" key="1">
    <citation type="journal article" date="2015" name="Nature">
        <title>rRNA introns, odd ribosomes, and small enigmatic genomes across a large radiation of phyla.</title>
        <authorList>
            <person name="Brown C.T."/>
            <person name="Hug L.A."/>
            <person name="Thomas B.C."/>
            <person name="Sharon I."/>
            <person name="Castelle C.J."/>
            <person name="Singh A."/>
            <person name="Wilkins M.J."/>
            <person name="Williams K.H."/>
            <person name="Banfield J.F."/>
        </authorList>
    </citation>
    <scope>NUCLEOTIDE SEQUENCE [LARGE SCALE GENOMIC DNA]</scope>
</reference>
<dbReference type="EMBL" id="LBRE01000023">
    <property type="protein sequence ID" value="KKP91981.1"/>
    <property type="molecule type" value="Genomic_DNA"/>
</dbReference>
<name>A0A0G0DSG3_9BACT</name>
<gene>
    <name evidence="1" type="ORF">UR96_C0023G0002</name>
</gene>
<sequence>MYLKLCPLEEDNMQLEELNLEGVLEEVRRHVHHIAVEAKLAFACSGSISKGKKFNILSFPNHLIISVELLKDGNLPKGSCALCNVLSDRIGYRPFCHYIDNGFWYWEWIPTDVHMIRFSMLEKMGKAHLQFTQGMY</sequence>
<organism evidence="1 2">
    <name type="scientific">candidate division WS6 bacterium GW2011_GWC1_36_11</name>
    <dbReference type="NCBI Taxonomy" id="1619090"/>
    <lineage>
        <taxon>Bacteria</taxon>
        <taxon>Candidatus Dojkabacteria</taxon>
    </lineage>
</organism>
<comment type="caution">
    <text evidence="1">The sequence shown here is derived from an EMBL/GenBank/DDBJ whole genome shotgun (WGS) entry which is preliminary data.</text>
</comment>
<evidence type="ECO:0000313" key="1">
    <source>
        <dbReference type="EMBL" id="KKP91981.1"/>
    </source>
</evidence>
<evidence type="ECO:0000313" key="2">
    <source>
        <dbReference type="Proteomes" id="UP000034140"/>
    </source>
</evidence>
<protein>
    <submittedName>
        <fullName evidence="1">Uncharacterized protein</fullName>
    </submittedName>
</protein>
<dbReference type="AlphaFoldDB" id="A0A0G0DSG3"/>
<dbReference type="Proteomes" id="UP000034140">
    <property type="component" value="Unassembled WGS sequence"/>
</dbReference>